<gene>
    <name evidence="1" type="ORF">CASFOL_042786</name>
</gene>
<protein>
    <submittedName>
        <fullName evidence="1">Uncharacterized protein</fullName>
    </submittedName>
</protein>
<accession>A0ABD3B7Q7</accession>
<name>A0ABD3B7Q7_9LAMI</name>
<dbReference type="PANTHER" id="PTHR45786">
    <property type="entry name" value="DNA BINDING PROTEIN-LIKE"/>
    <property type="match status" value="1"/>
</dbReference>
<dbReference type="Proteomes" id="UP001632038">
    <property type="component" value="Unassembled WGS sequence"/>
</dbReference>
<organism evidence="1 2">
    <name type="scientific">Castilleja foliolosa</name>
    <dbReference type="NCBI Taxonomy" id="1961234"/>
    <lineage>
        <taxon>Eukaryota</taxon>
        <taxon>Viridiplantae</taxon>
        <taxon>Streptophyta</taxon>
        <taxon>Embryophyta</taxon>
        <taxon>Tracheophyta</taxon>
        <taxon>Spermatophyta</taxon>
        <taxon>Magnoliopsida</taxon>
        <taxon>eudicotyledons</taxon>
        <taxon>Gunneridae</taxon>
        <taxon>Pentapetalae</taxon>
        <taxon>asterids</taxon>
        <taxon>lamiids</taxon>
        <taxon>Lamiales</taxon>
        <taxon>Orobanchaceae</taxon>
        <taxon>Pedicularideae</taxon>
        <taxon>Castillejinae</taxon>
        <taxon>Castilleja</taxon>
    </lineage>
</organism>
<keyword evidence="2" id="KW-1185">Reference proteome</keyword>
<dbReference type="EMBL" id="JAVIJP010000132">
    <property type="protein sequence ID" value="KAL3613373.1"/>
    <property type="molecule type" value="Genomic_DNA"/>
</dbReference>
<sequence>MDCSAKIQKFVEDQLIDKTVLFEVVETPTKLLKRLNHYTRLSFDEDIFDLYKEKYPAIKKDSTTDDTETLVMILKLSTFFLFRLHGQNYHLIGSLLPTEGQQPKFAQLYIHDTTNEIRNRTILLAYDKDNNLQEDIVSDLKLMLDEHNVLVQSFRMAREKINECEGTKVSLKLIIRRGPEVRNYNLPEVSEVAAFDRNRNRKAFVFH</sequence>
<dbReference type="AlphaFoldDB" id="A0ABD3B7Q7"/>
<comment type="caution">
    <text evidence="1">The sequence shown here is derived from an EMBL/GenBank/DDBJ whole genome shotgun (WGS) entry which is preliminary data.</text>
</comment>
<dbReference type="PANTHER" id="PTHR45786:SF66">
    <property type="entry name" value="HOOK MOTIF PROTEIN, PUTATIVE-RELATED"/>
    <property type="match status" value="1"/>
</dbReference>
<evidence type="ECO:0000313" key="2">
    <source>
        <dbReference type="Proteomes" id="UP001632038"/>
    </source>
</evidence>
<reference evidence="2" key="1">
    <citation type="journal article" date="2024" name="IScience">
        <title>Strigolactones Initiate the Formation of Haustorium-like Structures in Castilleja.</title>
        <authorList>
            <person name="Buerger M."/>
            <person name="Peterson D."/>
            <person name="Chory J."/>
        </authorList>
    </citation>
    <scope>NUCLEOTIDE SEQUENCE [LARGE SCALE GENOMIC DNA]</scope>
</reference>
<evidence type="ECO:0000313" key="1">
    <source>
        <dbReference type="EMBL" id="KAL3613373.1"/>
    </source>
</evidence>
<proteinExistence type="predicted"/>